<protein>
    <submittedName>
        <fullName evidence="7">Chaperone protein dnaJ</fullName>
    </submittedName>
</protein>
<dbReference type="PRINTS" id="PR00625">
    <property type="entry name" value="JDOMAIN"/>
</dbReference>
<sequence length="405" mass="44507">MEVNRDEAERALSIAQQKWAAGDQAGALRLARRSHALYPTDASTRLVGQYAAAGAQGEGLRSRGQAKAKAAAAAAAKEPGPEPEPEQQRTYTQEQVQAVRAVMEVKDDYYRVLGIGRTASEAEIKKAYRKSALAFHPDKNTAPGADEAFKLVAHAFTVLSDGDKRAHYDRFGAAGPSHAHPRQHQHQYQQHPFAGAFGGGRFHAMDDEISPEDLFNMFFGGNFGQFNVQFGPNGGAFAQQRGARFARGQQPGAQAAAAAAEGHRGLWAACLQLLPLVLLVLSFFASSLGTLLFGDDAPPSFAFERTAQYGTARTTRARNVDYWVNSSEFARSAVGDTPARLRRFERDVEAHYVSHLQRLCRQQREHKRNQIYLAQGWFGLGVDRARLEAAEAIPLPACDELRRFR</sequence>
<keyword evidence="3" id="KW-1133">Transmembrane helix</keyword>
<keyword evidence="2" id="KW-0812">Transmembrane</keyword>
<dbReference type="Pfam" id="PF00226">
    <property type="entry name" value="DnaJ"/>
    <property type="match status" value="1"/>
</dbReference>
<dbReference type="InterPro" id="IPR051100">
    <property type="entry name" value="DnaJ_subfamily_B/C"/>
</dbReference>
<dbReference type="EMBL" id="JANBUL010000204">
    <property type="protein sequence ID" value="KAJ2778896.1"/>
    <property type="molecule type" value="Genomic_DNA"/>
</dbReference>
<feature type="domain" description="J" evidence="6">
    <location>
        <begin position="108"/>
        <end position="172"/>
    </location>
</feature>
<dbReference type="GO" id="GO:0030544">
    <property type="term" value="F:Hsp70 protein binding"/>
    <property type="evidence" value="ECO:0007669"/>
    <property type="project" value="TreeGrafter"/>
</dbReference>
<feature type="compositionally biased region" description="Low complexity" evidence="5">
    <location>
        <begin position="67"/>
        <end position="78"/>
    </location>
</feature>
<reference evidence="7" key="1">
    <citation type="submission" date="2022-07" db="EMBL/GenBank/DDBJ databases">
        <title>Phylogenomic reconstructions and comparative analyses of Kickxellomycotina fungi.</title>
        <authorList>
            <person name="Reynolds N.K."/>
            <person name="Stajich J.E."/>
            <person name="Barry K."/>
            <person name="Grigoriev I.V."/>
            <person name="Crous P."/>
            <person name="Smith M.E."/>
        </authorList>
    </citation>
    <scope>NUCLEOTIDE SEQUENCE</scope>
    <source>
        <strain evidence="7">NBRC 105414</strain>
    </source>
</reference>
<dbReference type="PANTHER" id="PTHR43908:SF3">
    <property type="entry name" value="AT29763P-RELATED"/>
    <property type="match status" value="1"/>
</dbReference>
<evidence type="ECO:0000256" key="2">
    <source>
        <dbReference type="ARBA" id="ARBA00022692"/>
    </source>
</evidence>
<dbReference type="SUPFAM" id="SSF46565">
    <property type="entry name" value="Chaperone J-domain"/>
    <property type="match status" value="1"/>
</dbReference>
<feature type="region of interest" description="Disordered" evidence="5">
    <location>
        <begin position="53"/>
        <end position="91"/>
    </location>
</feature>
<evidence type="ECO:0000313" key="7">
    <source>
        <dbReference type="EMBL" id="KAJ2778896.1"/>
    </source>
</evidence>
<dbReference type="InterPro" id="IPR015399">
    <property type="entry name" value="DUF1977_DnaJ-like"/>
</dbReference>
<comment type="caution">
    <text evidence="7">The sequence shown here is derived from an EMBL/GenBank/DDBJ whole genome shotgun (WGS) entry which is preliminary data.</text>
</comment>
<dbReference type="OrthoDB" id="1507364at2759"/>
<organism evidence="7 8">
    <name type="scientific">Coemansia javaensis</name>
    <dbReference type="NCBI Taxonomy" id="2761396"/>
    <lineage>
        <taxon>Eukaryota</taxon>
        <taxon>Fungi</taxon>
        <taxon>Fungi incertae sedis</taxon>
        <taxon>Zoopagomycota</taxon>
        <taxon>Kickxellomycotina</taxon>
        <taxon>Kickxellomycetes</taxon>
        <taxon>Kickxellales</taxon>
        <taxon>Kickxellaceae</taxon>
        <taxon>Coemansia</taxon>
    </lineage>
</organism>
<dbReference type="Proteomes" id="UP001140217">
    <property type="component" value="Unassembled WGS sequence"/>
</dbReference>
<dbReference type="GO" id="GO:0071218">
    <property type="term" value="P:cellular response to misfolded protein"/>
    <property type="evidence" value="ECO:0007669"/>
    <property type="project" value="TreeGrafter"/>
</dbReference>
<evidence type="ECO:0000256" key="5">
    <source>
        <dbReference type="SAM" id="MobiDB-lite"/>
    </source>
</evidence>
<dbReference type="CDD" id="cd06257">
    <property type="entry name" value="DnaJ"/>
    <property type="match status" value="1"/>
</dbReference>
<dbReference type="InterPro" id="IPR001623">
    <property type="entry name" value="DnaJ_domain"/>
</dbReference>
<keyword evidence="4" id="KW-0472">Membrane</keyword>
<dbReference type="InterPro" id="IPR036869">
    <property type="entry name" value="J_dom_sf"/>
</dbReference>
<evidence type="ECO:0000256" key="4">
    <source>
        <dbReference type="ARBA" id="ARBA00023136"/>
    </source>
</evidence>
<dbReference type="AlphaFoldDB" id="A0A9W8LH94"/>
<dbReference type="Pfam" id="PF09320">
    <property type="entry name" value="DUF1977"/>
    <property type="match status" value="1"/>
</dbReference>
<dbReference type="GO" id="GO:0005789">
    <property type="term" value="C:endoplasmic reticulum membrane"/>
    <property type="evidence" value="ECO:0007669"/>
    <property type="project" value="TreeGrafter"/>
</dbReference>
<keyword evidence="8" id="KW-1185">Reference proteome</keyword>
<dbReference type="PANTHER" id="PTHR43908">
    <property type="entry name" value="AT29763P-RELATED"/>
    <property type="match status" value="1"/>
</dbReference>
<comment type="subcellular location">
    <subcellularLocation>
        <location evidence="1">Membrane</location>
        <topology evidence="1">Single-pass membrane protein</topology>
    </subcellularLocation>
</comment>
<accession>A0A9W8LH94</accession>
<gene>
    <name evidence="7" type="primary">HLJ1</name>
    <name evidence="7" type="ORF">H4R18_004324</name>
</gene>
<evidence type="ECO:0000313" key="8">
    <source>
        <dbReference type="Proteomes" id="UP001140217"/>
    </source>
</evidence>
<evidence type="ECO:0000256" key="1">
    <source>
        <dbReference type="ARBA" id="ARBA00004167"/>
    </source>
</evidence>
<dbReference type="Gene3D" id="1.10.287.110">
    <property type="entry name" value="DnaJ domain"/>
    <property type="match status" value="1"/>
</dbReference>
<proteinExistence type="predicted"/>
<evidence type="ECO:0000259" key="6">
    <source>
        <dbReference type="PROSITE" id="PS50076"/>
    </source>
</evidence>
<name>A0A9W8LH94_9FUNG</name>
<dbReference type="SMART" id="SM00271">
    <property type="entry name" value="DnaJ"/>
    <property type="match status" value="1"/>
</dbReference>
<evidence type="ECO:0000256" key="3">
    <source>
        <dbReference type="ARBA" id="ARBA00022989"/>
    </source>
</evidence>
<dbReference type="PROSITE" id="PS50076">
    <property type="entry name" value="DNAJ_2"/>
    <property type="match status" value="1"/>
</dbReference>